<dbReference type="PANTHER" id="PTHR11629:SF63">
    <property type="entry name" value="V-TYPE PROTON ATPASE SUBUNIT A"/>
    <property type="match status" value="1"/>
</dbReference>
<feature type="transmembrane region" description="Helical" evidence="8">
    <location>
        <begin position="454"/>
        <end position="475"/>
    </location>
</feature>
<dbReference type="EMBL" id="AP011656">
    <property type="protein sequence ID" value="BAL53374.1"/>
    <property type="molecule type" value="Genomic_DNA"/>
</dbReference>
<feature type="transmembrane region" description="Helical" evidence="8">
    <location>
        <begin position="603"/>
        <end position="626"/>
    </location>
</feature>
<name>H5SB38_9BACT</name>
<feature type="transmembrane region" description="Helical" evidence="8">
    <location>
        <begin position="406"/>
        <end position="429"/>
    </location>
</feature>
<proteinExistence type="inferred from homology"/>
<dbReference type="InterPro" id="IPR002490">
    <property type="entry name" value="V-ATPase_116kDa_su"/>
</dbReference>
<dbReference type="Gene3D" id="1.20.1460.20">
    <property type="match status" value="1"/>
</dbReference>
<feature type="transmembrane region" description="Helical" evidence="8">
    <location>
        <begin position="496"/>
        <end position="518"/>
    </location>
</feature>
<evidence type="ECO:0000256" key="5">
    <source>
        <dbReference type="ARBA" id="ARBA00022989"/>
    </source>
</evidence>
<dbReference type="PANTHER" id="PTHR11629">
    <property type="entry name" value="VACUOLAR PROTON ATPASES"/>
    <property type="match status" value="1"/>
</dbReference>
<keyword evidence="7 8" id="KW-0472">Membrane</keyword>
<comment type="subcellular location">
    <subcellularLocation>
        <location evidence="1">Membrane</location>
        <topology evidence="1">Multi-pass membrane protein</topology>
    </subcellularLocation>
</comment>
<comment type="similarity">
    <text evidence="2">Belongs to the V-ATPase 116 kDa subunit family.</text>
</comment>
<evidence type="ECO:0000256" key="7">
    <source>
        <dbReference type="ARBA" id="ARBA00023136"/>
    </source>
</evidence>
<dbReference type="AlphaFoldDB" id="H5SB38"/>
<dbReference type="GO" id="GO:0033179">
    <property type="term" value="C:proton-transporting V-type ATPase, V0 domain"/>
    <property type="evidence" value="ECO:0007669"/>
    <property type="project" value="InterPro"/>
</dbReference>
<evidence type="ECO:0000256" key="3">
    <source>
        <dbReference type="ARBA" id="ARBA00022448"/>
    </source>
</evidence>
<evidence type="ECO:0000256" key="1">
    <source>
        <dbReference type="ARBA" id="ARBA00004141"/>
    </source>
</evidence>
<dbReference type="GO" id="GO:0046961">
    <property type="term" value="F:proton-transporting ATPase activity, rotational mechanism"/>
    <property type="evidence" value="ECO:0007669"/>
    <property type="project" value="InterPro"/>
</dbReference>
<keyword evidence="4 8" id="KW-0812">Transmembrane</keyword>
<dbReference type="GO" id="GO:0051117">
    <property type="term" value="F:ATPase binding"/>
    <property type="evidence" value="ECO:0007669"/>
    <property type="project" value="TreeGrafter"/>
</dbReference>
<dbReference type="Gene3D" id="3.30.70.2750">
    <property type="match status" value="1"/>
</dbReference>
<dbReference type="Gene3D" id="3.30.70.2170">
    <property type="match status" value="1"/>
</dbReference>
<reference evidence="9" key="2">
    <citation type="journal article" date="2012" name="PLoS ONE">
        <title>A Deeply Branching Thermophilic Bacterium with an Ancient Acetyl-CoA Pathway Dominates a Subsurface Ecosystem.</title>
        <authorList>
            <person name="Takami H."/>
            <person name="Noguchi H."/>
            <person name="Takaki Y."/>
            <person name="Uchiyama I."/>
            <person name="Toyoda A."/>
            <person name="Nishi S."/>
            <person name="Chee G.-J."/>
            <person name="Arai W."/>
            <person name="Nunoura T."/>
            <person name="Itoh T."/>
            <person name="Hattori M."/>
            <person name="Takai K."/>
        </authorList>
    </citation>
    <scope>NUCLEOTIDE SEQUENCE</scope>
</reference>
<protein>
    <submittedName>
        <fullName evidence="9">V-type H+-transporting ATPase subunit I</fullName>
    </submittedName>
</protein>
<dbReference type="Pfam" id="PF01496">
    <property type="entry name" value="V_ATPase_I"/>
    <property type="match status" value="1"/>
</dbReference>
<feature type="transmembrane region" description="Helical" evidence="8">
    <location>
        <begin position="365"/>
        <end position="394"/>
    </location>
</feature>
<organism evidence="9">
    <name type="scientific">uncultured Acetothermia bacterium</name>
    <dbReference type="NCBI Taxonomy" id="236499"/>
    <lineage>
        <taxon>Bacteria</taxon>
        <taxon>Candidatus Bipolaricaulota</taxon>
        <taxon>environmental samples</taxon>
    </lineage>
</organism>
<gene>
    <name evidence="9" type="ORF">HGMM_F06F06C19</name>
</gene>
<dbReference type="GO" id="GO:0007035">
    <property type="term" value="P:vacuolar acidification"/>
    <property type="evidence" value="ECO:0007669"/>
    <property type="project" value="TreeGrafter"/>
</dbReference>
<evidence type="ECO:0000256" key="8">
    <source>
        <dbReference type="SAM" id="Phobius"/>
    </source>
</evidence>
<dbReference type="GO" id="GO:0016471">
    <property type="term" value="C:vacuolar proton-transporting V-type ATPase complex"/>
    <property type="evidence" value="ECO:0007669"/>
    <property type="project" value="TreeGrafter"/>
</dbReference>
<evidence type="ECO:0000313" key="9">
    <source>
        <dbReference type="EMBL" id="BAL53374.1"/>
    </source>
</evidence>
<keyword evidence="6" id="KW-0406">Ion transport</keyword>
<evidence type="ECO:0000256" key="4">
    <source>
        <dbReference type="ARBA" id="ARBA00022692"/>
    </source>
</evidence>
<sequence>MSLAKMQKIRLVGHDTERDRVLTTLQELGVVQISDLTNKNEQTLSGFRPKTPSTNELEAKLADLRYALDFLARYDTGKKGFIESFFNLKELIYPEELERIAREYDYRALCQRVRELDQEGIALRAERAQLETRRAELLPWRELPIPLEKLRSTQTTTLILGRLPKEHLSQLQQALQSQLADLVLLQTAGEDETKSYLYAFVLKDSEEVFLKILAEHGGERLPDFPQDAHGLPREIIEQIERRLGELDARHAQLAQKAATLLAEKSKLQALYDYLYNEYLKAQAQARLLGSPHTFVLEGWVRESDFTKLAQALQNNSEAVSLERINPDPDEVPPVALENKKLFRPAEFLIKLFGLPNQRELDPTPFVLPFFAIFFGIALTDAGYGLALILIFSYLKRRYRHKRGFQPFANLIILGGVSAVIAGALTGGWFGPDLAARVEFLRRLALFNLEEPEGLIGFLVFSLALGFIQLFLGNLLELIDKARQGRFWEGLWNEGSWLVLMVGLGIAGGAGIRSIMANAPSLPASWMPVGLEIALIGAVLVTLFSRVENPENVGEQLPWLLIAAGLSIWLLTPWGLVGQLLAVAGGVWALVPRRQSLGGQARAILGRIAAGLFRLYGVSGLIGDVLSYSRIMALGISTGLIAKAINQLATMALGASVAGVVVFIAIVAFGQAFSLVINALGAFVHSARLHYVEFFTKFYEAGGRAFQPFARESAYYDIIQERSFTSKGGYHARSTRSP</sequence>
<evidence type="ECO:0000256" key="2">
    <source>
        <dbReference type="ARBA" id="ARBA00009904"/>
    </source>
</evidence>
<feature type="transmembrane region" description="Helical" evidence="8">
    <location>
        <begin position="556"/>
        <end position="583"/>
    </location>
</feature>
<evidence type="ECO:0000256" key="6">
    <source>
        <dbReference type="ARBA" id="ARBA00023065"/>
    </source>
</evidence>
<accession>H5SB38</accession>
<keyword evidence="3" id="KW-0813">Transport</keyword>
<feature type="transmembrane region" description="Helical" evidence="8">
    <location>
        <begin position="647"/>
        <end position="669"/>
    </location>
</feature>
<keyword evidence="5 8" id="KW-1133">Transmembrane helix</keyword>
<reference evidence="9" key="1">
    <citation type="journal article" date="2005" name="Environ. Microbiol.">
        <title>Genetic and functional properties of uncultivated thermophilic crenarchaeotes from a subsurface gold mine as revealed by analysis of genome fragments.</title>
        <authorList>
            <person name="Nunoura T."/>
            <person name="Hirayama H."/>
            <person name="Takami H."/>
            <person name="Oida H."/>
            <person name="Nishi S."/>
            <person name="Shimamura S."/>
            <person name="Suzuki Y."/>
            <person name="Inagaki F."/>
            <person name="Takai K."/>
            <person name="Nealson K.H."/>
            <person name="Horikoshi K."/>
        </authorList>
    </citation>
    <scope>NUCLEOTIDE SEQUENCE</scope>
</reference>